<dbReference type="GO" id="GO:0008745">
    <property type="term" value="F:N-acetylmuramoyl-L-alanine amidase activity"/>
    <property type="evidence" value="ECO:0007669"/>
    <property type="project" value="InterPro"/>
</dbReference>
<dbReference type="Pfam" id="PF04122">
    <property type="entry name" value="CW_binding_2"/>
    <property type="match status" value="3"/>
</dbReference>
<dbReference type="CDD" id="cd02696">
    <property type="entry name" value="MurNAc-LAA"/>
    <property type="match status" value="1"/>
</dbReference>
<dbReference type="InterPro" id="IPR007253">
    <property type="entry name" value="Cell_wall-bd_2"/>
</dbReference>
<dbReference type="Proteomes" id="UP000067683">
    <property type="component" value="Chromosome"/>
</dbReference>
<dbReference type="OrthoDB" id="9763643at2"/>
<accession>A0A0U2ZAP6</accession>
<evidence type="ECO:0000313" key="4">
    <source>
        <dbReference type="Proteomes" id="UP000067683"/>
    </source>
</evidence>
<keyword evidence="4" id="KW-1185">Reference proteome</keyword>
<dbReference type="SMART" id="SM00646">
    <property type="entry name" value="Ami_3"/>
    <property type="match status" value="1"/>
</dbReference>
<dbReference type="STRING" id="200991.AUC31_14340"/>
<dbReference type="Gene3D" id="3.40.50.12090">
    <property type="match status" value="2"/>
</dbReference>
<feature type="domain" description="MurNAc-LAA" evidence="2">
    <location>
        <begin position="103"/>
        <end position="232"/>
    </location>
</feature>
<gene>
    <name evidence="3" type="ORF">AUC31_14340</name>
</gene>
<evidence type="ECO:0000313" key="3">
    <source>
        <dbReference type="EMBL" id="ALS76300.1"/>
    </source>
</evidence>
<dbReference type="KEGG" id="prt:AUC31_14340"/>
<dbReference type="PANTHER" id="PTHR30032">
    <property type="entry name" value="N-ACETYLMURAMOYL-L-ALANINE AMIDASE-RELATED"/>
    <property type="match status" value="1"/>
</dbReference>
<dbReference type="InterPro" id="IPR002508">
    <property type="entry name" value="MurNAc-LAA_cat"/>
</dbReference>
<dbReference type="EMBL" id="CP013659">
    <property type="protein sequence ID" value="ALS76300.1"/>
    <property type="molecule type" value="Genomic_DNA"/>
</dbReference>
<dbReference type="SUPFAM" id="SSF53187">
    <property type="entry name" value="Zn-dependent exopeptidases"/>
    <property type="match status" value="1"/>
</dbReference>
<protein>
    <recommendedName>
        <fullName evidence="2">MurNAc-LAA domain-containing protein</fullName>
    </recommendedName>
</protein>
<dbReference type="Pfam" id="PF01520">
    <property type="entry name" value="Amidase_3"/>
    <property type="match status" value="1"/>
</dbReference>
<organism evidence="3 4">
    <name type="scientific">Planococcus rifietoensis</name>
    <dbReference type="NCBI Taxonomy" id="200991"/>
    <lineage>
        <taxon>Bacteria</taxon>
        <taxon>Bacillati</taxon>
        <taxon>Bacillota</taxon>
        <taxon>Bacilli</taxon>
        <taxon>Bacillales</taxon>
        <taxon>Caryophanaceae</taxon>
        <taxon>Planococcus</taxon>
    </lineage>
</organism>
<sequence>MKKKLLFVLLLLLAIGMGTGTASAAGKPTVILDPGHGGAYGGTAGYSGNRTGYYEKHANMEVSKRLKSELEKRGFVVHMTRTSDVQFSRISSSADLVERMKVANGMIASGNNDNTVFMSVHHNATSSPTYGGYETYYFDNRYASSSYPPSVLQRHYSPESGRLATNTHRAVINSGVKEGRGIVANSLYVTRTSNVPAVLLEVGYMSNPTEEAMIKQAWFQQKVAANVAKGVDDFFNVYVVNDKNGKAIKHYTSKTDALNYSKTVSGSYVIHKKTGKVDGATKPDPEPVERPLVYGIYHPSVKMKDNLFGTEQEAINEAKKWKNTRVVHTTTGIVLWSNYLPKKYVVLDGSDKEVERFYQEEAAIARAGKLSQASVIDESTLEDDTVWSNFKRKNFIVRSKDKGEMVHLYNREEARDYARNWPNSELYDVWAKKVIFTNTDKTKYSYTPQNIEGSDRLKTAVAVSKLLYPNGFASTKAQKTVVLATSAQYADALSAGPLAAHYGNAPILLSRAGALPAEVEQELKRLKAKHVIMVGGTAALSTSVESKLKSMGMSTERLSGSTRYETNEKINAKLPSADGVFVTAGDNYPDALTAASVAVVKNWPIVLVREGLPVPNSLKTAFGDEVVIIGGTSAVPASLETAVKREIGADGVRRLSGKTRYETGTAAIDFFADDFMSNRLIVSTGTNYPDALVSSAVSARYNAPLFLVPDDAMPSDLTTSLTQHSTEKLINRTYYIGGAINPSVKTTINAMQK</sequence>
<dbReference type="PANTHER" id="PTHR30032:SF8">
    <property type="entry name" value="GERMINATION-SPECIFIC N-ACETYLMURAMOYL-L-ALANINE AMIDASE"/>
    <property type="match status" value="1"/>
</dbReference>
<feature type="signal peptide" evidence="1">
    <location>
        <begin position="1"/>
        <end position="24"/>
    </location>
</feature>
<name>A0A0U2ZAP6_9BACL</name>
<feature type="chain" id="PRO_5006835252" description="MurNAc-LAA domain-containing protein" evidence="1">
    <location>
        <begin position="25"/>
        <end position="753"/>
    </location>
</feature>
<reference evidence="3" key="1">
    <citation type="submission" date="2016-01" db="EMBL/GenBank/DDBJ databases">
        <title>Complete genome of Planococcus rifietoensis type strain M8.</title>
        <authorList>
            <person name="See-Too W.S."/>
        </authorList>
    </citation>
    <scope>NUCLEOTIDE SEQUENCE [LARGE SCALE GENOMIC DNA]</scope>
    <source>
        <strain evidence="3">M8</strain>
    </source>
</reference>
<dbReference type="AlphaFoldDB" id="A0A0U2ZAP6"/>
<dbReference type="GO" id="GO:0009253">
    <property type="term" value="P:peptidoglycan catabolic process"/>
    <property type="evidence" value="ECO:0007669"/>
    <property type="project" value="InterPro"/>
</dbReference>
<evidence type="ECO:0000256" key="1">
    <source>
        <dbReference type="SAM" id="SignalP"/>
    </source>
</evidence>
<dbReference type="InterPro" id="IPR051922">
    <property type="entry name" value="Bact_Sporulation_Assoc"/>
</dbReference>
<proteinExistence type="predicted"/>
<evidence type="ECO:0000259" key="2">
    <source>
        <dbReference type="SMART" id="SM00646"/>
    </source>
</evidence>
<dbReference type="RefSeq" id="WP_058383002.1">
    <property type="nucleotide sequence ID" value="NZ_CP013659.2"/>
</dbReference>
<keyword evidence="1" id="KW-0732">Signal</keyword>
<dbReference type="Gene3D" id="3.40.630.40">
    <property type="entry name" value="Zn-dependent exopeptidases"/>
    <property type="match status" value="1"/>
</dbReference>